<dbReference type="InterPro" id="IPR055190">
    <property type="entry name" value="ATP-synt_VA_C"/>
</dbReference>
<dbReference type="Pfam" id="PF02874">
    <property type="entry name" value="ATP-synt_ab_N"/>
    <property type="match status" value="1"/>
</dbReference>
<dbReference type="SMART" id="SM00382">
    <property type="entry name" value="AAA"/>
    <property type="match status" value="1"/>
</dbReference>
<evidence type="ECO:0000256" key="1">
    <source>
        <dbReference type="ARBA" id="ARBA00004141"/>
    </source>
</evidence>
<dbReference type="GO" id="GO:0005524">
    <property type="term" value="F:ATP binding"/>
    <property type="evidence" value="ECO:0007669"/>
    <property type="project" value="UniProtKB-KW"/>
</dbReference>
<dbReference type="VEuPathDB" id="VectorBase:GAUT039419"/>
<keyword evidence="17" id="KW-0066">ATP synthesis</keyword>
<dbReference type="FunFam" id="3.40.50.300:FF:000026">
    <property type="entry name" value="ATP synthase subunit beta"/>
    <property type="match status" value="1"/>
</dbReference>
<keyword evidence="9" id="KW-0375">Hydrogen ion transport</keyword>
<dbReference type="InterPro" id="IPR020003">
    <property type="entry name" value="ATPase_a/bsu_AS"/>
</dbReference>
<dbReference type="InterPro" id="IPR000515">
    <property type="entry name" value="MetI-like"/>
</dbReference>
<evidence type="ECO:0000256" key="16">
    <source>
        <dbReference type="ARBA" id="ARBA00023270"/>
    </source>
</evidence>
<dbReference type="Pfam" id="PF00528">
    <property type="entry name" value="BPD_transp_1"/>
    <property type="match status" value="1"/>
</dbReference>
<evidence type="ECO:0000256" key="10">
    <source>
        <dbReference type="ARBA" id="ARBA00022840"/>
    </source>
</evidence>
<evidence type="ECO:0000256" key="9">
    <source>
        <dbReference type="ARBA" id="ARBA00022781"/>
    </source>
</evidence>
<evidence type="ECO:0000259" key="18">
    <source>
        <dbReference type="PROSITE" id="PS50928"/>
    </source>
</evidence>
<dbReference type="GO" id="GO:0005739">
    <property type="term" value="C:mitochondrion"/>
    <property type="evidence" value="ECO:0007669"/>
    <property type="project" value="GOC"/>
</dbReference>
<keyword evidence="5" id="KW-0813">Transport</keyword>
<dbReference type="GO" id="GO:0042776">
    <property type="term" value="P:proton motive force-driven mitochondrial ATP synthesis"/>
    <property type="evidence" value="ECO:0007669"/>
    <property type="project" value="TreeGrafter"/>
</dbReference>
<dbReference type="STRING" id="7395.A0A1A9VJJ6"/>
<evidence type="ECO:0000256" key="5">
    <source>
        <dbReference type="ARBA" id="ARBA00022448"/>
    </source>
</evidence>
<dbReference type="InterPro" id="IPR050053">
    <property type="entry name" value="ATPase_alpha/beta_chains"/>
</dbReference>
<dbReference type="Gene3D" id="3.20.20.70">
    <property type="entry name" value="Aldolase class I"/>
    <property type="match status" value="1"/>
</dbReference>
<dbReference type="UniPathway" id="UPA00115">
    <property type="reaction ID" value="UER00414"/>
</dbReference>
<dbReference type="InterPro" id="IPR018225">
    <property type="entry name" value="Transaldolase_AS"/>
</dbReference>
<keyword evidence="16" id="KW-0704">Schiff base</keyword>
<keyword evidence="8" id="KW-0547">Nucleotide-binding</keyword>
<comment type="similarity">
    <text evidence="3">Belongs to the ATPase alpha/beta chains family.</text>
</comment>
<evidence type="ECO:0000256" key="14">
    <source>
        <dbReference type="ARBA" id="ARBA00023136"/>
    </source>
</evidence>
<comment type="subcellular location">
    <subcellularLocation>
        <location evidence="2">Cytoplasm</location>
    </subcellularLocation>
    <subcellularLocation>
        <location evidence="1">Membrane</location>
        <topology evidence="1">Multi-pass membrane protein</topology>
    </subcellularLocation>
</comment>
<keyword evidence="14" id="KW-0472">Membrane</keyword>
<name>A0A1A9VJJ6_GLOAU</name>
<dbReference type="CDD" id="cd00956">
    <property type="entry name" value="Transaldolase_FSA"/>
    <property type="match status" value="1"/>
</dbReference>
<accession>A0A1A9VJJ6</accession>
<evidence type="ECO:0000313" key="20">
    <source>
        <dbReference type="Proteomes" id="UP000078200"/>
    </source>
</evidence>
<dbReference type="EC" id="7.1.2.2" evidence="4"/>
<dbReference type="AlphaFoldDB" id="A0A1A9VJJ6"/>
<keyword evidence="20" id="KW-1185">Reference proteome</keyword>
<dbReference type="Pfam" id="PF00006">
    <property type="entry name" value="ATP-synt_ab"/>
    <property type="match status" value="1"/>
</dbReference>
<evidence type="ECO:0000256" key="15">
    <source>
        <dbReference type="ARBA" id="ARBA00023196"/>
    </source>
</evidence>
<evidence type="ECO:0000256" key="12">
    <source>
        <dbReference type="ARBA" id="ARBA00022989"/>
    </source>
</evidence>
<dbReference type="CDD" id="cd18115">
    <property type="entry name" value="ATP-synt_F1_beta_N"/>
    <property type="match status" value="1"/>
</dbReference>
<dbReference type="InterPro" id="IPR027417">
    <property type="entry name" value="P-loop_NTPase"/>
</dbReference>
<evidence type="ECO:0000313" key="19">
    <source>
        <dbReference type="EnsemblMetazoa" id="GAUT039419-PA"/>
    </source>
</evidence>
<keyword evidence="7" id="KW-0812">Transmembrane</keyword>
<evidence type="ECO:0000256" key="17">
    <source>
        <dbReference type="ARBA" id="ARBA00023310"/>
    </source>
</evidence>
<dbReference type="InterPro" id="IPR000194">
    <property type="entry name" value="ATPase_F1/V1/A1_a/bsu_nucl-bd"/>
</dbReference>
<dbReference type="SUPFAM" id="SSF161098">
    <property type="entry name" value="MetI-like"/>
    <property type="match status" value="1"/>
</dbReference>
<keyword evidence="13" id="KW-0406">Ion transport</keyword>
<reference evidence="19" key="1">
    <citation type="submission" date="2020-05" db="UniProtKB">
        <authorList>
            <consortium name="EnsemblMetazoa"/>
        </authorList>
    </citation>
    <scope>IDENTIFICATION</scope>
    <source>
        <strain evidence="19">TTRI</strain>
    </source>
</reference>
<dbReference type="EnsemblMetazoa" id="GAUT039419-RA">
    <property type="protein sequence ID" value="GAUT039419-PA"/>
    <property type="gene ID" value="GAUT039419"/>
</dbReference>
<evidence type="ECO:0000256" key="4">
    <source>
        <dbReference type="ARBA" id="ARBA00012473"/>
    </source>
</evidence>
<dbReference type="Proteomes" id="UP000078200">
    <property type="component" value="Unassembled WGS sequence"/>
</dbReference>
<dbReference type="InterPro" id="IPR035906">
    <property type="entry name" value="MetI-like_sf"/>
</dbReference>
<keyword evidence="10" id="KW-0067">ATP-binding</keyword>
<dbReference type="SUPFAM" id="SSF51569">
    <property type="entry name" value="Aldolase"/>
    <property type="match status" value="1"/>
</dbReference>
<dbReference type="HAMAP" id="MF_01347">
    <property type="entry name" value="ATP_synth_beta_bact"/>
    <property type="match status" value="1"/>
</dbReference>
<dbReference type="InterPro" id="IPR033919">
    <property type="entry name" value="TSA/FSA_arc/bac"/>
</dbReference>
<dbReference type="InterPro" id="IPR013785">
    <property type="entry name" value="Aldolase_TIM"/>
</dbReference>
<keyword evidence="12" id="KW-1133">Transmembrane helix</keyword>
<dbReference type="Gene3D" id="2.40.10.170">
    <property type="match status" value="1"/>
</dbReference>
<evidence type="ECO:0000256" key="6">
    <source>
        <dbReference type="ARBA" id="ARBA00022490"/>
    </source>
</evidence>
<dbReference type="SUPFAM" id="SSF52540">
    <property type="entry name" value="P-loop containing nucleoside triphosphate hydrolases"/>
    <property type="match status" value="1"/>
</dbReference>
<evidence type="ECO:0000256" key="7">
    <source>
        <dbReference type="ARBA" id="ARBA00022692"/>
    </source>
</evidence>
<dbReference type="Gene3D" id="1.10.1140.10">
    <property type="entry name" value="Bovine Mitochondrial F1-atpase, Atp Synthase Beta Chain, Chain D, domain 3"/>
    <property type="match status" value="1"/>
</dbReference>
<dbReference type="InterPro" id="IPR024034">
    <property type="entry name" value="ATPase_F1/V1_b/a_C"/>
</dbReference>
<dbReference type="PANTHER" id="PTHR15184:SF71">
    <property type="entry name" value="ATP SYNTHASE SUBUNIT BETA, MITOCHONDRIAL"/>
    <property type="match status" value="1"/>
</dbReference>
<keyword evidence="6" id="KW-0963">Cytoplasm</keyword>
<dbReference type="SUPFAM" id="SSF50615">
    <property type="entry name" value="N-terminal domain of alpha and beta subunits of F1 ATP synthase"/>
    <property type="match status" value="1"/>
</dbReference>
<dbReference type="InterPro" id="IPR036121">
    <property type="entry name" value="ATPase_F1/V1/A1_a/bsu_N_sf"/>
</dbReference>
<dbReference type="Gene3D" id="1.10.3720.10">
    <property type="entry name" value="MetI-like"/>
    <property type="match status" value="1"/>
</dbReference>
<evidence type="ECO:0000256" key="3">
    <source>
        <dbReference type="ARBA" id="ARBA00008936"/>
    </source>
</evidence>
<dbReference type="GO" id="GO:0016832">
    <property type="term" value="F:aldehyde-lyase activity"/>
    <property type="evidence" value="ECO:0007669"/>
    <property type="project" value="InterPro"/>
</dbReference>
<proteinExistence type="inferred from homology"/>
<dbReference type="Pfam" id="PF22919">
    <property type="entry name" value="ATP-synt_VA_C"/>
    <property type="match status" value="1"/>
</dbReference>
<dbReference type="Gene3D" id="3.40.50.300">
    <property type="entry name" value="P-loop containing nucleotide triphosphate hydrolases"/>
    <property type="match status" value="1"/>
</dbReference>
<feature type="domain" description="ABC transmembrane type-1" evidence="18">
    <location>
        <begin position="1"/>
        <end position="122"/>
    </location>
</feature>
<dbReference type="CDD" id="cd01133">
    <property type="entry name" value="F1-ATPase_beta_CD"/>
    <property type="match status" value="1"/>
</dbReference>
<dbReference type="PROSITE" id="PS00152">
    <property type="entry name" value="ATPASE_ALPHA_BETA"/>
    <property type="match status" value="1"/>
</dbReference>
<evidence type="ECO:0000256" key="11">
    <source>
        <dbReference type="ARBA" id="ARBA00022967"/>
    </source>
</evidence>
<dbReference type="Pfam" id="PF00923">
    <property type="entry name" value="TAL_FSA"/>
    <property type="match status" value="1"/>
</dbReference>
<evidence type="ECO:0000256" key="2">
    <source>
        <dbReference type="ARBA" id="ARBA00004496"/>
    </source>
</evidence>
<keyword evidence="15" id="KW-0139">CF(1)</keyword>
<dbReference type="InterPro" id="IPR001585">
    <property type="entry name" value="TAL/FSA"/>
</dbReference>
<sequence>MILPFIISLLEDAIRSVPKSLRYGFMALGATPAETIWHITIPYAMPTILSAILLSISRVIGETMIVLMAVGINANLTFNPLNSVTTITVQIVTLLTGDQDFNSVQTLAAYALSLKFFYGIIVLGDKNKEMNIGRAIKVTQAVVDIKFEGELPKIFNALKSKLKYKDKELILEVSQHIGDNIVRCIAMDSTDGMSRGDEFVDTGAPISVPIGRSTLGRIFNVVGELIDECGPLKGKYNLEPIHRAPPSFTEQRIQEEVLVTGIKVIDLLAPYLKGGKIGLFGGAGVGKTVLIMELINNIAKAHKGFSVFAGVGERTREGNDLYHEMITSNVINIDEHEKSQAVLVYGQMNEPPGARARVALTALTMAEYFRDRENQDVLFFVDNIFRFTQAGSEISALLGRIPSAVGYQPTLATDMGAMQERIASTTSGSITSMQAIYVPADDLTDPAPATTFSHLDATTVLSRQIAEMGIYPAVDPLDSTSQSLSAEIIGEEHYKVASEVKRILQTYKSLQDIIAILGMDELSDEDKIIVDRARKIQKFLSQPFHVAEIFTGMPELKEFIDGITTNPSLIAKSGRKDKYEDLVREICSIIKGPVSVEVVANNHADMVKEGLKLAKIADNVVVKLPLTYEGLISCKKLWTEHKIPVNITLCFSPGQALLAAKAGACFISPFVGRLDDISYDGLSLIEDICTIYSNYGFDTKVLVASVRSPAHVIEAARLGADSITVPAKVLRQLINHPLTDQGLAIFEKDWGAK</sequence>
<dbReference type="InterPro" id="IPR003593">
    <property type="entry name" value="AAA+_ATPase"/>
</dbReference>
<dbReference type="GO" id="GO:0046933">
    <property type="term" value="F:proton-transporting ATP synthase activity, rotational mechanism"/>
    <property type="evidence" value="ECO:0007669"/>
    <property type="project" value="InterPro"/>
</dbReference>
<protein>
    <recommendedName>
        <fullName evidence="4">H(+)-transporting two-sector ATPase</fullName>
        <ecNumber evidence="4">7.1.2.2</ecNumber>
    </recommendedName>
</protein>
<dbReference type="PROSITE" id="PS50928">
    <property type="entry name" value="ABC_TM1"/>
    <property type="match status" value="1"/>
</dbReference>
<evidence type="ECO:0000256" key="13">
    <source>
        <dbReference type="ARBA" id="ARBA00023065"/>
    </source>
</evidence>
<dbReference type="PANTHER" id="PTHR15184">
    <property type="entry name" value="ATP SYNTHASE"/>
    <property type="match status" value="1"/>
</dbReference>
<dbReference type="GO" id="GO:0006098">
    <property type="term" value="P:pentose-phosphate shunt"/>
    <property type="evidence" value="ECO:0007669"/>
    <property type="project" value="UniProtKB-UniPathway"/>
</dbReference>
<dbReference type="CDD" id="cd18110">
    <property type="entry name" value="ATP-synt_F1_beta_C"/>
    <property type="match status" value="1"/>
</dbReference>
<dbReference type="GO" id="GO:0045259">
    <property type="term" value="C:proton-transporting ATP synthase complex"/>
    <property type="evidence" value="ECO:0007669"/>
    <property type="project" value="UniProtKB-KW"/>
</dbReference>
<dbReference type="InterPro" id="IPR004100">
    <property type="entry name" value="ATPase_F1/V1/A1_a/bsu_N"/>
</dbReference>
<dbReference type="FunFam" id="3.20.20.70:FF:000018">
    <property type="entry name" value="Probable transaldolase"/>
    <property type="match status" value="1"/>
</dbReference>
<dbReference type="InterPro" id="IPR005722">
    <property type="entry name" value="ATP_synth_F1_bsu"/>
</dbReference>
<dbReference type="NCBIfam" id="TIGR01039">
    <property type="entry name" value="atpD"/>
    <property type="match status" value="1"/>
</dbReference>
<dbReference type="SUPFAM" id="SSF47917">
    <property type="entry name" value="C-terminal domain of alpha and beta subunits of F1 ATP synthase"/>
    <property type="match status" value="1"/>
</dbReference>
<dbReference type="GO" id="GO:0005975">
    <property type="term" value="P:carbohydrate metabolic process"/>
    <property type="evidence" value="ECO:0007669"/>
    <property type="project" value="InterPro"/>
</dbReference>
<keyword evidence="11" id="KW-1278">Translocase</keyword>
<organism evidence="19 20">
    <name type="scientific">Glossina austeni</name>
    <name type="common">Savannah tsetse fly</name>
    <dbReference type="NCBI Taxonomy" id="7395"/>
    <lineage>
        <taxon>Eukaryota</taxon>
        <taxon>Metazoa</taxon>
        <taxon>Ecdysozoa</taxon>
        <taxon>Arthropoda</taxon>
        <taxon>Hexapoda</taxon>
        <taxon>Insecta</taxon>
        <taxon>Pterygota</taxon>
        <taxon>Neoptera</taxon>
        <taxon>Endopterygota</taxon>
        <taxon>Diptera</taxon>
        <taxon>Brachycera</taxon>
        <taxon>Muscomorpha</taxon>
        <taxon>Hippoboscoidea</taxon>
        <taxon>Glossinidae</taxon>
        <taxon>Glossina</taxon>
    </lineage>
</organism>
<dbReference type="PROSITE" id="PS01054">
    <property type="entry name" value="TRANSALDOLASE_1"/>
    <property type="match status" value="1"/>
</dbReference>
<dbReference type="CDD" id="cd06261">
    <property type="entry name" value="TM_PBP2"/>
    <property type="match status" value="1"/>
</dbReference>
<evidence type="ECO:0000256" key="8">
    <source>
        <dbReference type="ARBA" id="ARBA00022741"/>
    </source>
</evidence>